<reference evidence="2 3" key="1">
    <citation type="submission" date="2023-07" db="EMBL/GenBank/DDBJ databases">
        <title>The novel representative of Negativicutes class, Anaeroselena agilis gen. nov. sp. nov.</title>
        <authorList>
            <person name="Prokofeva M.I."/>
            <person name="Elcheninov A.G."/>
            <person name="Klyukina A."/>
            <person name="Kublanov I.V."/>
            <person name="Frolov E.N."/>
            <person name="Podosokorskaya O.A."/>
        </authorList>
    </citation>
    <scope>NUCLEOTIDE SEQUENCE [LARGE SCALE GENOMIC DNA]</scope>
    <source>
        <strain evidence="2 3">4137-cl</strain>
    </source>
</reference>
<gene>
    <name evidence="2" type="ORF">Q4T40_08010</name>
</gene>
<feature type="chain" id="PRO_5046080749" evidence="1">
    <location>
        <begin position="25"/>
        <end position="191"/>
    </location>
</feature>
<dbReference type="EMBL" id="JAUOZS010000001">
    <property type="protein sequence ID" value="MDT8901179.1"/>
    <property type="molecule type" value="Genomic_DNA"/>
</dbReference>
<feature type="signal peptide" evidence="1">
    <location>
        <begin position="1"/>
        <end position="24"/>
    </location>
</feature>
<proteinExistence type="predicted"/>
<comment type="caution">
    <text evidence="2">The sequence shown here is derived from an EMBL/GenBank/DDBJ whole genome shotgun (WGS) entry which is preliminary data.</text>
</comment>
<dbReference type="Proteomes" id="UP001254848">
    <property type="component" value="Unassembled WGS sequence"/>
</dbReference>
<accession>A0ABU3NWI4</accession>
<protein>
    <submittedName>
        <fullName evidence="2">Uncharacterized protein</fullName>
    </submittedName>
</protein>
<dbReference type="RefSeq" id="WP_413779703.1">
    <property type="nucleotide sequence ID" value="NZ_JAUOZS010000001.1"/>
</dbReference>
<evidence type="ECO:0000256" key="1">
    <source>
        <dbReference type="SAM" id="SignalP"/>
    </source>
</evidence>
<evidence type="ECO:0000313" key="3">
    <source>
        <dbReference type="Proteomes" id="UP001254848"/>
    </source>
</evidence>
<name>A0ABU3NWI4_9FIRM</name>
<keyword evidence="3" id="KW-1185">Reference proteome</keyword>
<evidence type="ECO:0000313" key="2">
    <source>
        <dbReference type="EMBL" id="MDT8901179.1"/>
    </source>
</evidence>
<sequence>MDRIKKYILAALLVAIFLAAAVWAYNHWHQPQPVYMPQHQAETPQGIEAAANNAGMHISPGQAQEVSQAVQEATTRPPDQIIQTTGAGMPHALSSVQGGAQLQIVTDPSKPDQKPDKPTADQPVNLNVYNIKVYPKHLLEVTAYQNAADVAYMTRVTVFKRTGYLGPVVSYDADRAGSKVRVGVRLSVPLD</sequence>
<organism evidence="2 3">
    <name type="scientific">Anaeroselena agilis</name>
    <dbReference type="NCBI Taxonomy" id="3063788"/>
    <lineage>
        <taxon>Bacteria</taxon>
        <taxon>Bacillati</taxon>
        <taxon>Bacillota</taxon>
        <taxon>Negativicutes</taxon>
        <taxon>Acetonemataceae</taxon>
        <taxon>Anaeroselena</taxon>
    </lineage>
</organism>
<keyword evidence="1" id="KW-0732">Signal</keyword>